<keyword evidence="4" id="KW-0812">Transmembrane</keyword>
<proteinExistence type="predicted"/>
<keyword evidence="7" id="KW-1185">Reference proteome</keyword>
<dbReference type="AlphaFoldDB" id="A0A498BU89"/>
<dbReference type="SUPFAM" id="SSF69593">
    <property type="entry name" value="Glycerol-3-phosphate (1)-acyltransferase"/>
    <property type="match status" value="1"/>
</dbReference>
<name>A0A498BU89_9GAMM</name>
<dbReference type="OrthoDB" id="9812274at2"/>
<feature type="domain" description="Phospholipid/glycerol acyltransferase" evidence="5">
    <location>
        <begin position="75"/>
        <end position="189"/>
    </location>
</feature>
<dbReference type="Pfam" id="PF01553">
    <property type="entry name" value="Acyltransferase"/>
    <property type="match status" value="1"/>
</dbReference>
<dbReference type="PANTHER" id="PTHR10434">
    <property type="entry name" value="1-ACYL-SN-GLYCEROL-3-PHOSPHATE ACYLTRANSFERASE"/>
    <property type="match status" value="1"/>
</dbReference>
<comment type="caution">
    <text evidence="6">The sequence shown here is derived from an EMBL/GenBank/DDBJ whole genome shotgun (WGS) entry which is preliminary data.</text>
</comment>
<keyword evidence="2 6" id="KW-0808">Transferase</keyword>
<dbReference type="RefSeq" id="WP_121443153.1">
    <property type="nucleotide sequence ID" value="NZ_RCDA01000006.1"/>
</dbReference>
<organism evidence="6 7">
    <name type="scientific">Alkalispirillum mobile</name>
    <dbReference type="NCBI Taxonomy" id="85925"/>
    <lineage>
        <taxon>Bacteria</taxon>
        <taxon>Pseudomonadati</taxon>
        <taxon>Pseudomonadota</taxon>
        <taxon>Gammaproteobacteria</taxon>
        <taxon>Chromatiales</taxon>
        <taxon>Ectothiorhodospiraceae</taxon>
        <taxon>Alkalispirillum</taxon>
    </lineage>
</organism>
<protein>
    <submittedName>
        <fullName evidence="6">1-acyl-sn-glycerol-3-phosphate acyltransferase</fullName>
    </submittedName>
</protein>
<reference evidence="6 7" key="1">
    <citation type="submission" date="2018-10" db="EMBL/GenBank/DDBJ databases">
        <title>Genomic Encyclopedia of Type Strains, Phase IV (KMG-IV): sequencing the most valuable type-strain genomes for metagenomic binning, comparative biology and taxonomic classification.</title>
        <authorList>
            <person name="Goeker M."/>
        </authorList>
    </citation>
    <scope>NUCLEOTIDE SEQUENCE [LARGE SCALE GENOMIC DNA]</scope>
    <source>
        <strain evidence="6 7">DSM 12769</strain>
    </source>
</reference>
<dbReference type="CDD" id="cd07989">
    <property type="entry name" value="LPLAT_AGPAT-like"/>
    <property type="match status" value="1"/>
</dbReference>
<dbReference type="Proteomes" id="UP000275461">
    <property type="component" value="Unassembled WGS sequence"/>
</dbReference>
<evidence type="ECO:0000259" key="5">
    <source>
        <dbReference type="SMART" id="SM00563"/>
    </source>
</evidence>
<gene>
    <name evidence="6" type="ORF">DFR31_2647</name>
</gene>
<dbReference type="EMBL" id="RCDA01000006">
    <property type="protein sequence ID" value="RLK46517.1"/>
    <property type="molecule type" value="Genomic_DNA"/>
</dbReference>
<feature type="transmembrane region" description="Helical" evidence="4">
    <location>
        <begin position="12"/>
        <end position="36"/>
    </location>
</feature>
<dbReference type="SMART" id="SM00563">
    <property type="entry name" value="PlsC"/>
    <property type="match status" value="1"/>
</dbReference>
<dbReference type="GO" id="GO:0006654">
    <property type="term" value="P:phosphatidic acid biosynthetic process"/>
    <property type="evidence" value="ECO:0007669"/>
    <property type="project" value="TreeGrafter"/>
</dbReference>
<evidence type="ECO:0000256" key="1">
    <source>
        <dbReference type="ARBA" id="ARBA00005189"/>
    </source>
</evidence>
<keyword evidence="4" id="KW-0472">Membrane</keyword>
<keyword evidence="4" id="KW-1133">Transmembrane helix</keyword>
<evidence type="ECO:0000256" key="2">
    <source>
        <dbReference type="ARBA" id="ARBA00022679"/>
    </source>
</evidence>
<sequence length="253" mass="28231">MKRLRTLVGSVLHQAILVLSLPVWGVLSLLTVPFPYALRYRLITSWGHFQLWTLERLCGVRIRVEGLEHRPDQPCVVMAKHQSAWETLGLLRWFRPQTWVLKRELMRIPIFGWGLALLQPIAIDRGSGARARRQVVEQGVARLRAGRWVVIFPEGTRVPAGHKGRYRAGGAILACEAGVPILPVAHNAGEIWPRGSIIKQPGVILVRIGAPVATEGRPVGEVLAEVEGWIEDQMAEISAQAYPGTPYTKSFRK</sequence>
<evidence type="ECO:0000256" key="3">
    <source>
        <dbReference type="ARBA" id="ARBA00023315"/>
    </source>
</evidence>
<accession>A0A498BU89</accession>
<comment type="pathway">
    <text evidence="1">Lipid metabolism.</text>
</comment>
<dbReference type="InterPro" id="IPR002123">
    <property type="entry name" value="Plipid/glycerol_acylTrfase"/>
</dbReference>
<keyword evidence="3 6" id="KW-0012">Acyltransferase</keyword>
<dbReference type="PANTHER" id="PTHR10434:SF40">
    <property type="entry name" value="1-ACYL-SN-GLYCEROL-3-PHOSPHATE ACYLTRANSFERASE"/>
    <property type="match status" value="1"/>
</dbReference>
<dbReference type="GO" id="GO:0003841">
    <property type="term" value="F:1-acylglycerol-3-phosphate O-acyltransferase activity"/>
    <property type="evidence" value="ECO:0007669"/>
    <property type="project" value="TreeGrafter"/>
</dbReference>
<evidence type="ECO:0000313" key="7">
    <source>
        <dbReference type="Proteomes" id="UP000275461"/>
    </source>
</evidence>
<evidence type="ECO:0000256" key="4">
    <source>
        <dbReference type="SAM" id="Phobius"/>
    </source>
</evidence>
<evidence type="ECO:0000313" key="6">
    <source>
        <dbReference type="EMBL" id="RLK46517.1"/>
    </source>
</evidence>